<name>A0A2T7NHN6_POMCA</name>
<dbReference type="PANTHER" id="PTHR14491">
    <property type="entry name" value="SOSONDOWAH, ISOFORM G"/>
    <property type="match status" value="1"/>
</dbReference>
<dbReference type="PROSITE" id="PS50088">
    <property type="entry name" value="ANK_REPEAT"/>
    <property type="match status" value="1"/>
</dbReference>
<feature type="compositionally biased region" description="Low complexity" evidence="5">
    <location>
        <begin position="140"/>
        <end position="172"/>
    </location>
</feature>
<feature type="compositionally biased region" description="Basic and acidic residues" evidence="5">
    <location>
        <begin position="453"/>
        <end position="465"/>
    </location>
</feature>
<dbReference type="PANTHER" id="PTHR14491:SF7">
    <property type="entry name" value="SOSONDOWAH, ISOFORM G"/>
    <property type="match status" value="1"/>
</dbReference>
<dbReference type="SUPFAM" id="SSF48403">
    <property type="entry name" value="Ankyrin repeat"/>
    <property type="match status" value="1"/>
</dbReference>
<evidence type="ECO:0000256" key="2">
    <source>
        <dbReference type="ARBA" id="ARBA00023043"/>
    </source>
</evidence>
<dbReference type="EMBL" id="PZQS01000012">
    <property type="protein sequence ID" value="PVD20662.1"/>
    <property type="molecule type" value="Genomic_DNA"/>
</dbReference>
<comment type="similarity">
    <text evidence="3">Belongs to the SOWAH family.</text>
</comment>
<feature type="compositionally biased region" description="Polar residues" evidence="5">
    <location>
        <begin position="63"/>
        <end position="72"/>
    </location>
</feature>
<gene>
    <name evidence="7" type="ORF">C0Q70_18820</name>
</gene>
<dbReference type="AlphaFoldDB" id="A0A2T7NHN6"/>
<accession>A0A2T7NHN6</accession>
<feature type="compositionally biased region" description="Polar residues" evidence="5">
    <location>
        <begin position="194"/>
        <end position="205"/>
    </location>
</feature>
<keyword evidence="8" id="KW-1185">Reference proteome</keyword>
<protein>
    <recommendedName>
        <fullName evidence="6">SOWAHA-C winged helix-turn-helix domain-containing protein</fullName>
    </recommendedName>
</protein>
<dbReference type="InterPro" id="IPR002110">
    <property type="entry name" value="Ankyrin_rpt"/>
</dbReference>
<evidence type="ECO:0000256" key="1">
    <source>
        <dbReference type="ARBA" id="ARBA00022737"/>
    </source>
</evidence>
<evidence type="ECO:0000256" key="4">
    <source>
        <dbReference type="PROSITE-ProRule" id="PRU00023"/>
    </source>
</evidence>
<dbReference type="InterPro" id="IPR036770">
    <property type="entry name" value="Ankyrin_rpt-contain_sf"/>
</dbReference>
<organism evidence="7 8">
    <name type="scientific">Pomacea canaliculata</name>
    <name type="common">Golden apple snail</name>
    <dbReference type="NCBI Taxonomy" id="400727"/>
    <lineage>
        <taxon>Eukaryota</taxon>
        <taxon>Metazoa</taxon>
        <taxon>Spiralia</taxon>
        <taxon>Lophotrochozoa</taxon>
        <taxon>Mollusca</taxon>
        <taxon>Gastropoda</taxon>
        <taxon>Caenogastropoda</taxon>
        <taxon>Architaenioglossa</taxon>
        <taxon>Ampullarioidea</taxon>
        <taxon>Ampullariidae</taxon>
        <taxon>Pomacea</taxon>
    </lineage>
</organism>
<evidence type="ECO:0000256" key="5">
    <source>
        <dbReference type="SAM" id="MobiDB-lite"/>
    </source>
</evidence>
<dbReference type="PROSITE" id="PS50297">
    <property type="entry name" value="ANK_REP_REGION"/>
    <property type="match status" value="1"/>
</dbReference>
<keyword evidence="2 4" id="KW-0040">ANK repeat</keyword>
<feature type="region of interest" description="Disordered" evidence="5">
    <location>
        <begin position="34"/>
        <end position="180"/>
    </location>
</feature>
<feature type="region of interest" description="Disordered" evidence="5">
    <location>
        <begin position="194"/>
        <end position="228"/>
    </location>
</feature>
<feature type="repeat" description="ANK" evidence="4">
    <location>
        <begin position="294"/>
        <end position="327"/>
    </location>
</feature>
<evidence type="ECO:0000256" key="3">
    <source>
        <dbReference type="ARBA" id="ARBA00038122"/>
    </source>
</evidence>
<reference evidence="7 8" key="1">
    <citation type="submission" date="2018-04" db="EMBL/GenBank/DDBJ databases">
        <title>The genome of golden apple snail Pomacea canaliculata provides insight into stress tolerance and invasive adaptation.</title>
        <authorList>
            <person name="Liu C."/>
            <person name="Liu B."/>
            <person name="Ren Y."/>
            <person name="Zhang Y."/>
            <person name="Wang H."/>
            <person name="Li S."/>
            <person name="Jiang F."/>
            <person name="Yin L."/>
            <person name="Zhang G."/>
            <person name="Qian W."/>
            <person name="Fan W."/>
        </authorList>
    </citation>
    <scope>NUCLEOTIDE SEQUENCE [LARGE SCALE GENOMIC DNA]</scope>
    <source>
        <strain evidence="7">SZHN2017</strain>
        <tissue evidence="7">Muscle</tissue>
    </source>
</reference>
<comment type="caution">
    <text evidence="7">The sequence shown here is derived from an EMBL/GenBank/DDBJ whole genome shotgun (WGS) entry which is preliminary data.</text>
</comment>
<keyword evidence="1" id="KW-0677">Repeat</keyword>
<dbReference type="STRING" id="400727.A0A2T7NHN6"/>
<sequence>MIVNREKFKDFVNELATIKVEEGEKVLVLKKKYRADSGSSTSLSLASSTPSVTKAESLASGDGLQSQTSNLQELHAQYDETPKRDRPVVLGDSSRAQSEPRDTIPSKEDMPDGGHMSKVYSDDSLEVKLKSTTRNVGLKSGSNASSASLASTGSQGSSSSVPASVGESVSGSGEDEANVSIQSVKERALHLNKMSSDAELQQSRAPQRKKVAQRDDDEESHTSGGSSFVTLSAEEKEWMVVCSTANYLDMHRLLSRKPNLAKVKTALHWAAKAGNSDVVKLLANKIGVNVNQRSGYTPLHLAAIHGHEDVIDLLVNTYKADVNIRDYSGKKPKQYLKNSASSQAQQLLVSRRLGADLGSARSVDDSFVRSTNARKSNRISSLLQATSPLMRHTSMRGNWDVVVEEREPGAQSLASPSMRRRRGTAKDKELMPPPQVPLSRRRQTDRTTSSSHDNLDAGPHLRDSDSSDLPYVQTVPRSESDPAMAKKSFS</sequence>
<dbReference type="Pfam" id="PF12796">
    <property type="entry name" value="Ank_2"/>
    <property type="match status" value="1"/>
</dbReference>
<dbReference type="Proteomes" id="UP000245119">
    <property type="component" value="Linkage Group LG12"/>
</dbReference>
<dbReference type="Pfam" id="PF25877">
    <property type="entry name" value="WHD_SOWAH"/>
    <property type="match status" value="1"/>
</dbReference>
<feature type="compositionally biased region" description="Basic and acidic residues" evidence="5">
    <location>
        <begin position="76"/>
        <end position="87"/>
    </location>
</feature>
<evidence type="ECO:0000313" key="8">
    <source>
        <dbReference type="Proteomes" id="UP000245119"/>
    </source>
</evidence>
<dbReference type="InterPro" id="IPR058889">
    <property type="entry name" value="WHD_SOWAHA-C"/>
</dbReference>
<dbReference type="SMART" id="SM00248">
    <property type="entry name" value="ANK"/>
    <property type="match status" value="2"/>
</dbReference>
<feature type="compositionally biased region" description="Low complexity" evidence="5">
    <location>
        <begin position="37"/>
        <end position="51"/>
    </location>
</feature>
<feature type="region of interest" description="Disordered" evidence="5">
    <location>
        <begin position="406"/>
        <end position="490"/>
    </location>
</feature>
<evidence type="ECO:0000313" key="7">
    <source>
        <dbReference type="EMBL" id="PVD20662.1"/>
    </source>
</evidence>
<evidence type="ECO:0000259" key="6">
    <source>
        <dbReference type="Pfam" id="PF25877"/>
    </source>
</evidence>
<feature type="compositionally biased region" description="Basic and acidic residues" evidence="5">
    <location>
        <begin position="98"/>
        <end position="112"/>
    </location>
</feature>
<dbReference type="Gene3D" id="1.25.40.20">
    <property type="entry name" value="Ankyrin repeat-containing domain"/>
    <property type="match status" value="1"/>
</dbReference>
<feature type="domain" description="SOWAHA-C winged helix-turn-helix" evidence="6">
    <location>
        <begin position="4"/>
        <end position="41"/>
    </location>
</feature>
<dbReference type="OrthoDB" id="60433at2759"/>
<proteinExistence type="inferred from homology"/>